<organism evidence="2 3">
    <name type="scientific">Adhaeribacter terreus</name>
    <dbReference type="NCBI Taxonomy" id="529703"/>
    <lineage>
        <taxon>Bacteria</taxon>
        <taxon>Pseudomonadati</taxon>
        <taxon>Bacteroidota</taxon>
        <taxon>Cytophagia</taxon>
        <taxon>Cytophagales</taxon>
        <taxon>Hymenobacteraceae</taxon>
        <taxon>Adhaeribacter</taxon>
    </lineage>
</organism>
<accession>A0ABW0EGS4</accession>
<comment type="caution">
    <text evidence="2">The sequence shown here is derived from an EMBL/GenBank/DDBJ whole genome shotgun (WGS) entry which is preliminary data.</text>
</comment>
<keyword evidence="1" id="KW-0732">Signal</keyword>
<reference evidence="3" key="1">
    <citation type="journal article" date="2019" name="Int. J. Syst. Evol. Microbiol.">
        <title>The Global Catalogue of Microorganisms (GCM) 10K type strain sequencing project: providing services to taxonomists for standard genome sequencing and annotation.</title>
        <authorList>
            <consortium name="The Broad Institute Genomics Platform"/>
            <consortium name="The Broad Institute Genome Sequencing Center for Infectious Disease"/>
            <person name="Wu L."/>
            <person name="Ma J."/>
        </authorList>
    </citation>
    <scope>NUCLEOTIDE SEQUENCE [LARGE SCALE GENOMIC DNA]</scope>
    <source>
        <strain evidence="3">KACC 12602</strain>
    </source>
</reference>
<feature type="chain" id="PRO_5047303962" evidence="1">
    <location>
        <begin position="18"/>
        <end position="136"/>
    </location>
</feature>
<dbReference type="Pfam" id="PF17263">
    <property type="entry name" value="DUF5329"/>
    <property type="match status" value="1"/>
</dbReference>
<evidence type="ECO:0000313" key="2">
    <source>
        <dbReference type="EMBL" id="MFC5272069.1"/>
    </source>
</evidence>
<gene>
    <name evidence="2" type="ORF">ACFPIB_15735</name>
</gene>
<evidence type="ECO:0000313" key="3">
    <source>
        <dbReference type="Proteomes" id="UP001596161"/>
    </source>
</evidence>
<feature type="signal peptide" evidence="1">
    <location>
        <begin position="1"/>
        <end position="17"/>
    </location>
</feature>
<keyword evidence="3" id="KW-1185">Reference proteome</keyword>
<proteinExistence type="predicted"/>
<dbReference type="Proteomes" id="UP001596161">
    <property type="component" value="Unassembled WGS sequence"/>
</dbReference>
<evidence type="ECO:0000256" key="1">
    <source>
        <dbReference type="SAM" id="SignalP"/>
    </source>
</evidence>
<name>A0ABW0EGS4_9BACT</name>
<dbReference type="RefSeq" id="WP_378018428.1">
    <property type="nucleotide sequence ID" value="NZ_JBHSKT010000011.1"/>
</dbReference>
<protein>
    <submittedName>
        <fullName evidence="2">DUF5329 family protein</fullName>
    </submittedName>
</protein>
<dbReference type="EMBL" id="JBHSKT010000011">
    <property type="protein sequence ID" value="MFC5272069.1"/>
    <property type="molecule type" value="Genomic_DNA"/>
</dbReference>
<dbReference type="InterPro" id="IPR035242">
    <property type="entry name" value="DUF5329"/>
</dbReference>
<sequence>MKKLLIFIILVSGTYQAALAQHASDQEKTEVSQSVNMTEEEKVNHLINYLRHLSGSVFIRNGNEYSPDKAADHLLSKWNKHKKKVKTAHGFVDRLATFSKTDEPYQIRLKDGSTIKCGDFLNQELKRIELQSSFLE</sequence>